<evidence type="ECO:0000313" key="2">
    <source>
        <dbReference type="Proteomes" id="UP000321057"/>
    </source>
</evidence>
<accession>A0ABQ0Y5C0</accession>
<dbReference type="EMBL" id="BKAX01000007">
    <property type="protein sequence ID" value="GEQ06599.1"/>
    <property type="molecule type" value="Genomic_DNA"/>
</dbReference>
<gene>
    <name evidence="1" type="ORF">SGA02_24270</name>
</gene>
<sequence length="58" mass="7341">MINLIFYNLIHMIKFVEKAIEEIYYPLFEKNEVDIDKKRYYIQPYDIRKSWSYRTIDE</sequence>
<comment type="caution">
    <text evidence="1">The sequence shown here is derived from an EMBL/GenBank/DDBJ whole genome shotgun (WGS) entry which is preliminary data.</text>
</comment>
<reference evidence="1 2" key="1">
    <citation type="submission" date="2019-07" db="EMBL/GenBank/DDBJ databases">
        <title>Whole genome shotgun sequence of Staphylococcus gallinarum NBRC 109767.</title>
        <authorList>
            <person name="Hosoyama A."/>
            <person name="Uohara A."/>
            <person name="Ohji S."/>
            <person name="Ichikawa N."/>
        </authorList>
    </citation>
    <scope>NUCLEOTIDE SEQUENCE [LARGE SCALE GENOMIC DNA]</scope>
    <source>
        <strain evidence="1 2">NBRC 109767</strain>
    </source>
</reference>
<protein>
    <submittedName>
        <fullName evidence="1">Uncharacterized protein</fullName>
    </submittedName>
</protein>
<dbReference type="Proteomes" id="UP000321057">
    <property type="component" value="Unassembled WGS sequence"/>
</dbReference>
<name>A0ABQ0Y5C0_STAGA</name>
<evidence type="ECO:0000313" key="1">
    <source>
        <dbReference type="EMBL" id="GEQ06599.1"/>
    </source>
</evidence>
<organism evidence="1 2">
    <name type="scientific">Staphylococcus gallinarum</name>
    <dbReference type="NCBI Taxonomy" id="1293"/>
    <lineage>
        <taxon>Bacteria</taxon>
        <taxon>Bacillati</taxon>
        <taxon>Bacillota</taxon>
        <taxon>Bacilli</taxon>
        <taxon>Bacillales</taxon>
        <taxon>Staphylococcaceae</taxon>
        <taxon>Staphylococcus</taxon>
    </lineage>
</organism>
<keyword evidence="2" id="KW-1185">Reference proteome</keyword>
<proteinExistence type="predicted"/>